<protein>
    <submittedName>
        <fullName evidence="1">(2Fe-2S) ferredoxin domain-containing protein</fullName>
    </submittedName>
</protein>
<sequence length="100" mass="11012">MHYEKHVFICTNDKPAPKKCCGSEHGMALVEAFKAQWAASGSDKKIRIQKAGCLDFCGKGPSMVVYPEGVFYGNVQLEDVPEITEKHLLGNEVVSRLEIG</sequence>
<accession>A0A4Q1BYN5</accession>
<dbReference type="CDD" id="cd02980">
    <property type="entry name" value="TRX_Fd_family"/>
    <property type="match status" value="1"/>
</dbReference>
<dbReference type="EMBL" id="SDHY01000005">
    <property type="protein sequence ID" value="RXK48125.1"/>
    <property type="molecule type" value="Genomic_DNA"/>
</dbReference>
<name>A0A4Q1BYN5_9BACT</name>
<evidence type="ECO:0000313" key="2">
    <source>
        <dbReference type="Proteomes" id="UP000289455"/>
    </source>
</evidence>
<dbReference type="RefSeq" id="WP_129027360.1">
    <property type="nucleotide sequence ID" value="NZ_SDHY01000005.1"/>
</dbReference>
<reference evidence="1 2" key="1">
    <citation type="submission" date="2019-01" db="EMBL/GenBank/DDBJ databases">
        <title>Cytophagaceae bacterium strain CAR-16.</title>
        <authorList>
            <person name="Chen W.-M."/>
        </authorList>
    </citation>
    <scope>NUCLEOTIDE SEQUENCE [LARGE SCALE GENOMIC DNA]</scope>
    <source>
        <strain evidence="1 2">CAR-16</strain>
    </source>
</reference>
<proteinExistence type="predicted"/>
<dbReference type="Proteomes" id="UP000289455">
    <property type="component" value="Unassembled WGS sequence"/>
</dbReference>
<gene>
    <name evidence="1" type="ORF">ESB04_08740</name>
</gene>
<dbReference type="Gene3D" id="3.40.30.10">
    <property type="entry name" value="Glutaredoxin"/>
    <property type="match status" value="1"/>
</dbReference>
<keyword evidence="2" id="KW-1185">Reference proteome</keyword>
<dbReference type="OrthoDB" id="9800692at2"/>
<dbReference type="AlphaFoldDB" id="A0A4Q1BYN5"/>
<dbReference type="InterPro" id="IPR036249">
    <property type="entry name" value="Thioredoxin-like_sf"/>
</dbReference>
<organism evidence="1 2">
    <name type="scientific">Aquirufa rosea</name>
    <dbReference type="NCBI Taxonomy" id="2509241"/>
    <lineage>
        <taxon>Bacteria</taxon>
        <taxon>Pseudomonadati</taxon>
        <taxon>Bacteroidota</taxon>
        <taxon>Cytophagia</taxon>
        <taxon>Cytophagales</taxon>
        <taxon>Flectobacillaceae</taxon>
        <taxon>Aquirufa</taxon>
    </lineage>
</organism>
<comment type="caution">
    <text evidence="1">The sequence shown here is derived from an EMBL/GenBank/DDBJ whole genome shotgun (WGS) entry which is preliminary data.</text>
</comment>
<dbReference type="SUPFAM" id="SSF52833">
    <property type="entry name" value="Thioredoxin-like"/>
    <property type="match status" value="1"/>
</dbReference>
<evidence type="ECO:0000313" key="1">
    <source>
        <dbReference type="EMBL" id="RXK48125.1"/>
    </source>
</evidence>